<evidence type="ECO:0000256" key="1">
    <source>
        <dbReference type="ARBA" id="ARBA00001974"/>
    </source>
</evidence>
<dbReference type="PANTHER" id="PTHR12613:SF0">
    <property type="entry name" value="ERO1-LIKE PROTEIN"/>
    <property type="match status" value="1"/>
</dbReference>
<keyword evidence="11" id="KW-0560">Oxidoreductase</keyword>
<dbReference type="GO" id="GO:0005789">
    <property type="term" value="C:endoplasmic reticulum membrane"/>
    <property type="evidence" value="ECO:0007669"/>
    <property type="project" value="UniProtKB-SubCell"/>
</dbReference>
<feature type="region of interest" description="Disordered" evidence="16">
    <location>
        <begin position="356"/>
        <end position="375"/>
    </location>
</feature>
<evidence type="ECO:0000256" key="12">
    <source>
        <dbReference type="ARBA" id="ARBA00023136"/>
    </source>
</evidence>
<evidence type="ECO:0000256" key="3">
    <source>
        <dbReference type="ARBA" id="ARBA00008277"/>
    </source>
</evidence>
<dbReference type="GO" id="GO:0034975">
    <property type="term" value="P:protein folding in endoplasmic reticulum"/>
    <property type="evidence" value="ECO:0007669"/>
    <property type="project" value="InterPro"/>
</dbReference>
<keyword evidence="8" id="KW-0256">Endoplasmic reticulum</keyword>
<dbReference type="GO" id="GO:0016972">
    <property type="term" value="F:thiol oxidase activity"/>
    <property type="evidence" value="ECO:0007669"/>
    <property type="project" value="InterPro"/>
</dbReference>
<evidence type="ECO:0000256" key="15">
    <source>
        <dbReference type="ARBA" id="ARBA00023284"/>
    </source>
</evidence>
<accession>A0A7S3K563</accession>
<keyword evidence="6" id="KW-0285">Flavoprotein</keyword>
<evidence type="ECO:0000256" key="2">
    <source>
        <dbReference type="ARBA" id="ARBA00004367"/>
    </source>
</evidence>
<keyword evidence="14" id="KW-0325">Glycoprotein</keyword>
<dbReference type="AlphaFoldDB" id="A0A7S3K563"/>
<evidence type="ECO:0008006" key="18">
    <source>
        <dbReference type="Google" id="ProtNLM"/>
    </source>
</evidence>
<evidence type="ECO:0000256" key="9">
    <source>
        <dbReference type="ARBA" id="ARBA00022827"/>
    </source>
</evidence>
<evidence type="ECO:0000313" key="17">
    <source>
        <dbReference type="EMBL" id="CAE0373307.1"/>
    </source>
</evidence>
<organism evidence="17">
    <name type="scientific">Aureoumbra lagunensis</name>
    <dbReference type="NCBI Taxonomy" id="44058"/>
    <lineage>
        <taxon>Eukaryota</taxon>
        <taxon>Sar</taxon>
        <taxon>Stramenopiles</taxon>
        <taxon>Ochrophyta</taxon>
        <taxon>Pelagophyceae</taxon>
        <taxon>Pelagomonadales</taxon>
        <taxon>Aureoumbra</taxon>
    </lineage>
</organism>
<dbReference type="Pfam" id="PF04137">
    <property type="entry name" value="ERO1"/>
    <property type="match status" value="1"/>
</dbReference>
<keyword evidence="12" id="KW-0472">Membrane</keyword>
<dbReference type="InterPro" id="IPR037192">
    <property type="entry name" value="ERO1-like_sf"/>
</dbReference>
<gene>
    <name evidence="17" type="ORF">ALAG00032_LOCUS14108</name>
</gene>
<dbReference type="EMBL" id="HBIJ01021766">
    <property type="protein sequence ID" value="CAE0373307.1"/>
    <property type="molecule type" value="Transcribed_RNA"/>
</dbReference>
<comment type="subunit">
    <text evidence="4">May function both as a monomer and a homodimer.</text>
</comment>
<comment type="subcellular location">
    <subcellularLocation>
        <location evidence="2">Endoplasmic reticulum membrane</location>
        <topology evidence="2">Peripheral membrane protein</topology>
        <orientation evidence="2">Lumenal side</orientation>
    </subcellularLocation>
</comment>
<comment type="cofactor">
    <cofactor evidence="1">
        <name>FAD</name>
        <dbReference type="ChEBI" id="CHEBI:57692"/>
    </cofactor>
</comment>
<dbReference type="GO" id="GO:0071949">
    <property type="term" value="F:FAD binding"/>
    <property type="evidence" value="ECO:0007669"/>
    <property type="project" value="InterPro"/>
</dbReference>
<evidence type="ECO:0000256" key="14">
    <source>
        <dbReference type="ARBA" id="ARBA00023180"/>
    </source>
</evidence>
<evidence type="ECO:0000256" key="10">
    <source>
        <dbReference type="ARBA" id="ARBA00022982"/>
    </source>
</evidence>
<dbReference type="InterPro" id="IPR007266">
    <property type="entry name" value="Ero1"/>
</dbReference>
<evidence type="ECO:0000256" key="16">
    <source>
        <dbReference type="SAM" id="MobiDB-lite"/>
    </source>
</evidence>
<evidence type="ECO:0000256" key="5">
    <source>
        <dbReference type="ARBA" id="ARBA00022448"/>
    </source>
</evidence>
<dbReference type="GO" id="GO:0015035">
    <property type="term" value="F:protein-disulfide reductase activity"/>
    <property type="evidence" value="ECO:0007669"/>
    <property type="project" value="InterPro"/>
</dbReference>
<evidence type="ECO:0000256" key="8">
    <source>
        <dbReference type="ARBA" id="ARBA00022824"/>
    </source>
</evidence>
<sequence>MAELGSADLSLLSLLNEARALPFFSLFSIDMLANCAYLDGAIEECEFDACEILPLEPTPDILFQREAQERRFELDAWARFDVPTQDYYDLTDYPEGYTAYNGSHIWDFIYKKLSFVGMLDDKGIVAEPDDDWRAIFDRALSGVHASISCHVTDSMYTDDDANVAAEFKRRLGNYPDRIANMHFAFLLCLAALREARPTLISFDYDVGHTGGSALDSPQEATQKASDLAQLLAQLPILNRSELELSAALLRESGATANECILAFNQDKQFLEESGIWQMRQRSRAMLRVMDCIACGVCRLHGKICWFGVATALKIIFSDRRTEPLARVEIAALVVALEKLTFSVRFAAEMMNALQDEEEQGQVKKGSNREEESFAS</sequence>
<dbReference type="PANTHER" id="PTHR12613">
    <property type="entry name" value="ERO1-RELATED"/>
    <property type="match status" value="1"/>
</dbReference>
<keyword evidence="9" id="KW-0274">FAD</keyword>
<evidence type="ECO:0000256" key="6">
    <source>
        <dbReference type="ARBA" id="ARBA00022630"/>
    </source>
</evidence>
<proteinExistence type="inferred from homology"/>
<evidence type="ECO:0000256" key="11">
    <source>
        <dbReference type="ARBA" id="ARBA00023002"/>
    </source>
</evidence>
<feature type="compositionally biased region" description="Basic and acidic residues" evidence="16">
    <location>
        <begin position="366"/>
        <end position="375"/>
    </location>
</feature>
<keyword evidence="13" id="KW-1015">Disulfide bond</keyword>
<dbReference type="SUPFAM" id="SSF110019">
    <property type="entry name" value="ERO1-like"/>
    <property type="match status" value="1"/>
</dbReference>
<reference evidence="17" key="1">
    <citation type="submission" date="2021-01" db="EMBL/GenBank/DDBJ databases">
        <authorList>
            <person name="Corre E."/>
            <person name="Pelletier E."/>
            <person name="Niang G."/>
            <person name="Scheremetjew M."/>
            <person name="Finn R."/>
            <person name="Kale V."/>
            <person name="Holt S."/>
            <person name="Cochrane G."/>
            <person name="Meng A."/>
            <person name="Brown T."/>
            <person name="Cohen L."/>
        </authorList>
    </citation>
    <scope>NUCLEOTIDE SEQUENCE</scope>
    <source>
        <strain evidence="17">CCMP1510</strain>
    </source>
</reference>
<keyword evidence="15" id="KW-0676">Redox-active center</keyword>
<name>A0A7S3K563_9STRA</name>
<comment type="similarity">
    <text evidence="3">Belongs to the EROs family.</text>
</comment>
<evidence type="ECO:0000256" key="4">
    <source>
        <dbReference type="ARBA" id="ARBA00011802"/>
    </source>
</evidence>
<keyword evidence="7" id="KW-0732">Signal</keyword>
<evidence type="ECO:0000256" key="13">
    <source>
        <dbReference type="ARBA" id="ARBA00023157"/>
    </source>
</evidence>
<keyword evidence="10" id="KW-0249">Electron transport</keyword>
<keyword evidence="5" id="KW-0813">Transport</keyword>
<evidence type="ECO:0000256" key="7">
    <source>
        <dbReference type="ARBA" id="ARBA00022729"/>
    </source>
</evidence>
<protein>
    <recommendedName>
        <fullName evidence="18">Endoplasmic reticulum oxidoreductin 1</fullName>
    </recommendedName>
</protein>